<sequence>MKSFLWTFVGLAFCAPIVAGMPNGPYLAWMATGPNGNIATSAISAYFLKPKGKDEFCGEISRSPVLVIKALPKGLDASLVENGVWNGDRQAASNIQTLLKDYKLEPGPGENLDGVIAFRTIDSEWSELASLGVGSLKIRRQRIRNSRISEDLVAGFCTIIPPILRK</sequence>
<dbReference type="Proteomes" id="UP001371218">
    <property type="component" value="Unassembled WGS sequence"/>
</dbReference>
<proteinExistence type="predicted"/>
<gene>
    <name evidence="1" type="ORF">AACH06_17125</name>
</gene>
<reference evidence="1 2" key="1">
    <citation type="submission" date="2024-04" db="EMBL/GenBank/DDBJ databases">
        <title>Novel species of the genus Ideonella isolated from streams.</title>
        <authorList>
            <person name="Lu H."/>
        </authorList>
    </citation>
    <scope>NUCLEOTIDE SEQUENCE [LARGE SCALE GENOMIC DNA]</scope>
    <source>
        <strain evidence="1 2">DXS29W</strain>
    </source>
</reference>
<protein>
    <submittedName>
        <fullName evidence="1">Uncharacterized protein</fullName>
    </submittedName>
</protein>
<organism evidence="1 2">
    <name type="scientific">Ideonella lacteola</name>
    <dbReference type="NCBI Taxonomy" id="2984193"/>
    <lineage>
        <taxon>Bacteria</taxon>
        <taxon>Pseudomonadati</taxon>
        <taxon>Pseudomonadota</taxon>
        <taxon>Betaproteobacteria</taxon>
        <taxon>Burkholderiales</taxon>
        <taxon>Sphaerotilaceae</taxon>
        <taxon>Ideonella</taxon>
    </lineage>
</organism>
<dbReference type="EMBL" id="JBBUTG010000011">
    <property type="protein sequence ID" value="MEK8032547.1"/>
    <property type="molecule type" value="Genomic_DNA"/>
</dbReference>
<name>A0ABU9BRF2_9BURK</name>
<keyword evidence="2" id="KW-1185">Reference proteome</keyword>
<comment type="caution">
    <text evidence="1">The sequence shown here is derived from an EMBL/GenBank/DDBJ whole genome shotgun (WGS) entry which is preliminary data.</text>
</comment>
<evidence type="ECO:0000313" key="1">
    <source>
        <dbReference type="EMBL" id="MEK8032547.1"/>
    </source>
</evidence>
<evidence type="ECO:0000313" key="2">
    <source>
        <dbReference type="Proteomes" id="UP001371218"/>
    </source>
</evidence>
<dbReference type="RefSeq" id="WP_341426969.1">
    <property type="nucleotide sequence ID" value="NZ_JBBUTG010000011.1"/>
</dbReference>
<accession>A0ABU9BRF2</accession>